<name>C1EIQ5_MICCC</name>
<dbReference type="AlphaFoldDB" id="C1EIQ5"/>
<evidence type="ECO:0000313" key="3">
    <source>
        <dbReference type="EMBL" id="ACO68054.1"/>
    </source>
</evidence>
<evidence type="ECO:0000259" key="2">
    <source>
        <dbReference type="PROSITE" id="PS51782"/>
    </source>
</evidence>
<dbReference type="OrthoDB" id="5985073at2759"/>
<dbReference type="SMART" id="SM00257">
    <property type="entry name" value="LysM"/>
    <property type="match status" value="2"/>
</dbReference>
<keyword evidence="1" id="KW-0472">Membrane</keyword>
<dbReference type="SUPFAM" id="SSF54106">
    <property type="entry name" value="LysM domain"/>
    <property type="match status" value="1"/>
</dbReference>
<dbReference type="OMA" id="MLQGCGI"/>
<protein>
    <recommendedName>
        <fullName evidence="2">LysM domain-containing protein</fullName>
    </recommendedName>
</protein>
<dbReference type="eggNOG" id="ENOG502SB1D">
    <property type="taxonomic scope" value="Eukaryota"/>
</dbReference>
<evidence type="ECO:0000256" key="1">
    <source>
        <dbReference type="SAM" id="Phobius"/>
    </source>
</evidence>
<gene>
    <name evidence="3" type="ORF">MICPUN_109611</name>
</gene>
<dbReference type="InterPro" id="IPR018392">
    <property type="entry name" value="LysM"/>
</dbReference>
<dbReference type="Proteomes" id="UP000002009">
    <property type="component" value="Chromosome 16"/>
</dbReference>
<keyword evidence="1" id="KW-1133">Transmembrane helix</keyword>
<evidence type="ECO:0000313" key="4">
    <source>
        <dbReference type="Proteomes" id="UP000002009"/>
    </source>
</evidence>
<dbReference type="Gene3D" id="3.10.350.10">
    <property type="entry name" value="LysM domain"/>
    <property type="match status" value="1"/>
</dbReference>
<dbReference type="InParanoid" id="C1EIQ5"/>
<keyword evidence="4" id="KW-1185">Reference proteome</keyword>
<dbReference type="Pfam" id="PF01476">
    <property type="entry name" value="LysM"/>
    <property type="match status" value="1"/>
</dbReference>
<feature type="transmembrane region" description="Helical" evidence="1">
    <location>
        <begin position="195"/>
        <end position="216"/>
    </location>
</feature>
<proteinExistence type="predicted"/>
<dbReference type="CDD" id="cd00118">
    <property type="entry name" value="LysM"/>
    <property type="match status" value="1"/>
</dbReference>
<accession>C1EIQ5</accession>
<dbReference type="InterPro" id="IPR036779">
    <property type="entry name" value="LysM_dom_sf"/>
</dbReference>
<feature type="domain" description="LysM" evidence="2">
    <location>
        <begin position="48"/>
        <end position="93"/>
    </location>
</feature>
<dbReference type="PROSITE" id="PS51782">
    <property type="entry name" value="LYSM"/>
    <property type="match status" value="1"/>
</dbReference>
<dbReference type="GeneID" id="8249728"/>
<dbReference type="RefSeq" id="XP_002506796.1">
    <property type="nucleotide sequence ID" value="XM_002506750.1"/>
</dbReference>
<keyword evidence="1" id="KW-0812">Transmembrane</keyword>
<sequence>MAVASASLTLRGADFAAGSLAMRSSAPRAAPRAARARRVVTRAQGNLRPYTLRKGDTLETIAQKRSMKVDEIRKINSKLSSGAEAKVGDTILLPAGKLSARDKDIIDGITKINQPRIYPTRKGESIMDIIEPRGIAFEDVKKLNPGVNLGTFTNGEKLKLPPGKYTVREKEMLQGCGILPPESVNPLQFLFTKNALYLLAGVAGSGLYAFYFAACVRYQKYGIKLWGNDLPPISDD</sequence>
<organism evidence="3 4">
    <name type="scientific">Micromonas commoda (strain RCC299 / NOUM17 / CCMP2709)</name>
    <name type="common">Picoplanktonic green alga</name>
    <dbReference type="NCBI Taxonomy" id="296587"/>
    <lineage>
        <taxon>Eukaryota</taxon>
        <taxon>Viridiplantae</taxon>
        <taxon>Chlorophyta</taxon>
        <taxon>Mamiellophyceae</taxon>
        <taxon>Mamiellales</taxon>
        <taxon>Mamiellaceae</taxon>
        <taxon>Micromonas</taxon>
    </lineage>
</organism>
<dbReference type="EMBL" id="CP001334">
    <property type="protein sequence ID" value="ACO68054.1"/>
    <property type="molecule type" value="Genomic_DNA"/>
</dbReference>
<dbReference type="KEGG" id="mis:MICPUN_109611"/>
<reference evidence="3 4" key="1">
    <citation type="journal article" date="2009" name="Science">
        <title>Green evolution and dynamic adaptations revealed by genomes of the marine picoeukaryotes Micromonas.</title>
        <authorList>
            <person name="Worden A.Z."/>
            <person name="Lee J.H."/>
            <person name="Mock T."/>
            <person name="Rouze P."/>
            <person name="Simmons M.P."/>
            <person name="Aerts A.L."/>
            <person name="Allen A.E."/>
            <person name="Cuvelier M.L."/>
            <person name="Derelle E."/>
            <person name="Everett M.V."/>
            <person name="Foulon E."/>
            <person name="Grimwood J."/>
            <person name="Gundlach H."/>
            <person name="Henrissat B."/>
            <person name="Napoli C."/>
            <person name="McDonald S.M."/>
            <person name="Parker M.S."/>
            <person name="Rombauts S."/>
            <person name="Salamov A."/>
            <person name="Von Dassow P."/>
            <person name="Badger J.H."/>
            <person name="Coutinho P.M."/>
            <person name="Demir E."/>
            <person name="Dubchak I."/>
            <person name="Gentemann C."/>
            <person name="Eikrem W."/>
            <person name="Gready J.E."/>
            <person name="John U."/>
            <person name="Lanier W."/>
            <person name="Lindquist E.A."/>
            <person name="Lucas S."/>
            <person name="Mayer K.F."/>
            <person name="Moreau H."/>
            <person name="Not F."/>
            <person name="Otillar R."/>
            <person name="Panaud O."/>
            <person name="Pangilinan J."/>
            <person name="Paulsen I."/>
            <person name="Piegu B."/>
            <person name="Poliakov A."/>
            <person name="Robbens S."/>
            <person name="Schmutz J."/>
            <person name="Toulza E."/>
            <person name="Wyss T."/>
            <person name="Zelensky A."/>
            <person name="Zhou K."/>
            <person name="Armbrust E.V."/>
            <person name="Bhattacharya D."/>
            <person name="Goodenough U.W."/>
            <person name="Van de Peer Y."/>
            <person name="Grigoriev I.V."/>
        </authorList>
    </citation>
    <scope>NUCLEOTIDE SEQUENCE [LARGE SCALE GENOMIC DNA]</scope>
    <source>
        <strain evidence="4">RCC299 / NOUM17</strain>
    </source>
</reference>